<dbReference type="AlphaFoldDB" id="N1PSW7"/>
<dbReference type="HOGENOM" id="CLU_020129_1_0_1"/>
<dbReference type="Gene3D" id="3.90.1300.10">
    <property type="entry name" value="Amidase signature (AS) domain"/>
    <property type="match status" value="1"/>
</dbReference>
<feature type="compositionally biased region" description="Low complexity" evidence="1">
    <location>
        <begin position="306"/>
        <end position="315"/>
    </location>
</feature>
<dbReference type="EMBL" id="KB446537">
    <property type="protein sequence ID" value="EME46472.1"/>
    <property type="molecule type" value="Genomic_DNA"/>
</dbReference>
<evidence type="ECO:0000313" key="5">
    <source>
        <dbReference type="Proteomes" id="UP000016933"/>
    </source>
</evidence>
<evidence type="ECO:0000313" key="4">
    <source>
        <dbReference type="EMBL" id="EME46472.1"/>
    </source>
</evidence>
<dbReference type="OMA" id="GNRAWYW"/>
<proteinExistence type="predicted"/>
<organism evidence="4 5">
    <name type="scientific">Dothistroma septosporum (strain NZE10 / CBS 128990)</name>
    <name type="common">Red band needle blight fungus</name>
    <name type="synonym">Mycosphaerella pini</name>
    <dbReference type="NCBI Taxonomy" id="675120"/>
    <lineage>
        <taxon>Eukaryota</taxon>
        <taxon>Fungi</taxon>
        <taxon>Dikarya</taxon>
        <taxon>Ascomycota</taxon>
        <taxon>Pezizomycotina</taxon>
        <taxon>Dothideomycetes</taxon>
        <taxon>Dothideomycetidae</taxon>
        <taxon>Mycosphaerellales</taxon>
        <taxon>Mycosphaerellaceae</taxon>
        <taxon>Dothistroma</taxon>
    </lineage>
</organism>
<keyword evidence="5" id="KW-1185">Reference proteome</keyword>
<dbReference type="PANTHER" id="PTHR46310">
    <property type="entry name" value="AMIDASE 1"/>
    <property type="match status" value="1"/>
</dbReference>
<sequence>MYRPVVCVNREMLLTIAALITTLAGRSFSYTFTPTGQTVQLDGVSYYLPATPVTRLSAHKELIAKADNAGGLLPLTVVTSNTAAYSAADLSNTVKTFNEVDDVFSDGFLETLYIQYGTNVSMGYGWTTPKLTNGTNGTPTAAIGFVTNGTAVPPGPYFISSTGAVYEAWKLYSDFAGAFTEPLIPNDDGTFSVLPAGVAGQSLAVAVPSRLYFTKTAEKPLAGVRLGIKDIYDVAGVKTSNGNRAWYHLYAAATEHATPVKRLIEAGAVIVGKMKTSQFANGEEATADWVDYHSPFNPRGDGYQDPSSSSAGPGAGAASYPWLDLTLGSDTGGSIRGPSQVGGLYGNRPTHGLVSLENTMPLAPELDTGGFLTRDPMLWAEAATALYGGNITISHKYPKQIKTYLFPTNVSEDGNQLILDFLGNVSSFLDAEVLAWDIDEAWNSSHPSHIDTSLTGLLNLTYPILISQRQTHLVRDPFYADYAAAHEGRRPFIDPAPLTRWAFGDSYANDTVDIANQNRTIFTDWFSSEVLVADEDTCSDSLLFYVGSEASVNYRNQYSGPPAVPSGFSISRVSPFWGGPDFVLPLGSAGYFSNITLHDEYLPVTVDILAAKGCDGMIYGLIQDLVKAGILKSSVAGYSSTDGGEILVSSRLDHGMMCIVLAKMLPQSLR</sequence>
<reference evidence="4 5" key="2">
    <citation type="journal article" date="2012" name="PLoS Pathog.">
        <title>Diverse lifestyles and strategies of plant pathogenesis encoded in the genomes of eighteen Dothideomycetes fungi.</title>
        <authorList>
            <person name="Ohm R.A."/>
            <person name="Feau N."/>
            <person name="Henrissat B."/>
            <person name="Schoch C.L."/>
            <person name="Horwitz B.A."/>
            <person name="Barry K.W."/>
            <person name="Condon B.J."/>
            <person name="Copeland A.C."/>
            <person name="Dhillon B."/>
            <person name="Glaser F."/>
            <person name="Hesse C.N."/>
            <person name="Kosti I."/>
            <person name="LaButti K."/>
            <person name="Lindquist E.A."/>
            <person name="Lucas S."/>
            <person name="Salamov A.A."/>
            <person name="Bradshaw R.E."/>
            <person name="Ciuffetti L."/>
            <person name="Hamelin R.C."/>
            <person name="Kema G.H.J."/>
            <person name="Lawrence C."/>
            <person name="Scott J.A."/>
            <person name="Spatafora J.W."/>
            <person name="Turgeon B.G."/>
            <person name="de Wit P.J.G.M."/>
            <person name="Zhong S."/>
            <person name="Goodwin S.B."/>
            <person name="Grigoriev I.V."/>
        </authorList>
    </citation>
    <scope>NUCLEOTIDE SEQUENCE [LARGE SCALE GENOMIC DNA]</scope>
    <source>
        <strain evidence="5">NZE10 / CBS 128990</strain>
    </source>
</reference>
<gene>
    <name evidence="4" type="ORF">DOTSEDRAFT_70467</name>
</gene>
<name>N1PSW7_DOTSN</name>
<reference evidence="5" key="1">
    <citation type="journal article" date="2012" name="PLoS Genet.">
        <title>The genomes of the fungal plant pathogens Cladosporium fulvum and Dothistroma septosporum reveal adaptation to different hosts and lifestyles but also signatures of common ancestry.</title>
        <authorList>
            <person name="de Wit P.J.G.M."/>
            <person name="van der Burgt A."/>
            <person name="Oekmen B."/>
            <person name="Stergiopoulos I."/>
            <person name="Abd-Elsalam K.A."/>
            <person name="Aerts A.L."/>
            <person name="Bahkali A.H."/>
            <person name="Beenen H.G."/>
            <person name="Chettri P."/>
            <person name="Cox M.P."/>
            <person name="Datema E."/>
            <person name="de Vries R.P."/>
            <person name="Dhillon B."/>
            <person name="Ganley A.R."/>
            <person name="Griffiths S.A."/>
            <person name="Guo Y."/>
            <person name="Hamelin R.C."/>
            <person name="Henrissat B."/>
            <person name="Kabir M.S."/>
            <person name="Jashni M.K."/>
            <person name="Kema G."/>
            <person name="Klaubauf S."/>
            <person name="Lapidus A."/>
            <person name="Levasseur A."/>
            <person name="Lindquist E."/>
            <person name="Mehrabi R."/>
            <person name="Ohm R.A."/>
            <person name="Owen T.J."/>
            <person name="Salamov A."/>
            <person name="Schwelm A."/>
            <person name="Schijlen E."/>
            <person name="Sun H."/>
            <person name="van den Burg H.A."/>
            <person name="van Ham R.C.H.J."/>
            <person name="Zhang S."/>
            <person name="Goodwin S.B."/>
            <person name="Grigoriev I.V."/>
            <person name="Collemare J."/>
            <person name="Bradshaw R.E."/>
        </authorList>
    </citation>
    <scope>NUCLEOTIDE SEQUENCE [LARGE SCALE GENOMIC DNA]</scope>
    <source>
        <strain evidence="5">NZE10 / CBS 128990</strain>
    </source>
</reference>
<dbReference type="Proteomes" id="UP000016933">
    <property type="component" value="Unassembled WGS sequence"/>
</dbReference>
<dbReference type="OrthoDB" id="5423360at2759"/>
<feature type="domain" description="Scytalone dehydratase-like protein Arp1 N-terminal" evidence="3">
    <location>
        <begin position="56"/>
        <end position="172"/>
    </location>
</feature>
<dbReference type="Pfam" id="PF26053">
    <property type="entry name" value="DUF8016"/>
    <property type="match status" value="1"/>
</dbReference>
<dbReference type="PANTHER" id="PTHR46310:SF7">
    <property type="entry name" value="AMIDASE 1"/>
    <property type="match status" value="1"/>
</dbReference>
<dbReference type="eggNOG" id="KOG1211">
    <property type="taxonomic scope" value="Eukaryota"/>
</dbReference>
<dbReference type="Pfam" id="PF01425">
    <property type="entry name" value="Amidase"/>
    <property type="match status" value="1"/>
</dbReference>
<evidence type="ECO:0000256" key="1">
    <source>
        <dbReference type="SAM" id="MobiDB-lite"/>
    </source>
</evidence>
<dbReference type="InterPro" id="IPR058329">
    <property type="entry name" value="Arp1_N"/>
</dbReference>
<protein>
    <submittedName>
        <fullName evidence="4">Uncharacterized protein</fullName>
    </submittedName>
</protein>
<dbReference type="STRING" id="675120.N1PSW7"/>
<dbReference type="InterPro" id="IPR023631">
    <property type="entry name" value="Amidase_dom"/>
</dbReference>
<dbReference type="SUPFAM" id="SSF75304">
    <property type="entry name" value="Amidase signature (AS) enzymes"/>
    <property type="match status" value="1"/>
</dbReference>
<feature type="region of interest" description="Disordered" evidence="1">
    <location>
        <begin position="296"/>
        <end position="315"/>
    </location>
</feature>
<dbReference type="InterPro" id="IPR036928">
    <property type="entry name" value="AS_sf"/>
</dbReference>
<accession>N1PSW7</accession>
<feature type="domain" description="Amidase" evidence="2">
    <location>
        <begin position="214"/>
        <end position="375"/>
    </location>
</feature>
<evidence type="ECO:0000259" key="3">
    <source>
        <dbReference type="Pfam" id="PF26053"/>
    </source>
</evidence>
<evidence type="ECO:0000259" key="2">
    <source>
        <dbReference type="Pfam" id="PF01425"/>
    </source>
</evidence>